<evidence type="ECO:0000313" key="3">
    <source>
        <dbReference type="Proteomes" id="UP000827092"/>
    </source>
</evidence>
<dbReference type="AlphaFoldDB" id="A0AAV6ULK4"/>
<keyword evidence="3" id="KW-1185">Reference proteome</keyword>
<evidence type="ECO:0000313" key="2">
    <source>
        <dbReference type="EMBL" id="KAG8184599.1"/>
    </source>
</evidence>
<comment type="caution">
    <text evidence="2">The sequence shown here is derived from an EMBL/GenBank/DDBJ whole genome shotgun (WGS) entry which is preliminary data.</text>
</comment>
<feature type="region of interest" description="Disordered" evidence="1">
    <location>
        <begin position="1"/>
        <end position="20"/>
    </location>
</feature>
<proteinExistence type="predicted"/>
<gene>
    <name evidence="2" type="ORF">JTE90_005213</name>
</gene>
<name>A0AAV6ULK4_9ARAC</name>
<dbReference type="EMBL" id="JAFNEN010000368">
    <property type="protein sequence ID" value="KAG8184599.1"/>
    <property type="molecule type" value="Genomic_DNA"/>
</dbReference>
<accession>A0AAV6ULK4</accession>
<sequence>MLPLKDAQNTAGAHKHAKAEMMREIGDISHASLKMGAAKSGAPGSRGAQRVAVGRGASRPDFPHEDIAPAAWIDRALLSSR</sequence>
<evidence type="ECO:0000256" key="1">
    <source>
        <dbReference type="SAM" id="MobiDB-lite"/>
    </source>
</evidence>
<protein>
    <submittedName>
        <fullName evidence="2">Uncharacterized protein</fullName>
    </submittedName>
</protein>
<dbReference type="Proteomes" id="UP000827092">
    <property type="component" value="Unassembled WGS sequence"/>
</dbReference>
<feature type="region of interest" description="Disordered" evidence="1">
    <location>
        <begin position="34"/>
        <end position="65"/>
    </location>
</feature>
<reference evidence="2 3" key="1">
    <citation type="journal article" date="2022" name="Nat. Ecol. Evol.">
        <title>A masculinizing supergene underlies an exaggerated male reproductive morph in a spider.</title>
        <authorList>
            <person name="Hendrickx F."/>
            <person name="De Corte Z."/>
            <person name="Sonet G."/>
            <person name="Van Belleghem S.M."/>
            <person name="Kostlbacher S."/>
            <person name="Vangestel C."/>
        </authorList>
    </citation>
    <scope>NUCLEOTIDE SEQUENCE [LARGE SCALE GENOMIC DNA]</scope>
    <source>
        <strain evidence="2">W744_W776</strain>
    </source>
</reference>
<organism evidence="2 3">
    <name type="scientific">Oedothorax gibbosus</name>
    <dbReference type="NCBI Taxonomy" id="931172"/>
    <lineage>
        <taxon>Eukaryota</taxon>
        <taxon>Metazoa</taxon>
        <taxon>Ecdysozoa</taxon>
        <taxon>Arthropoda</taxon>
        <taxon>Chelicerata</taxon>
        <taxon>Arachnida</taxon>
        <taxon>Araneae</taxon>
        <taxon>Araneomorphae</taxon>
        <taxon>Entelegynae</taxon>
        <taxon>Araneoidea</taxon>
        <taxon>Linyphiidae</taxon>
        <taxon>Erigoninae</taxon>
        <taxon>Oedothorax</taxon>
    </lineage>
</organism>